<evidence type="ECO:0000256" key="1">
    <source>
        <dbReference type="SAM" id="MobiDB-lite"/>
    </source>
</evidence>
<protein>
    <submittedName>
        <fullName evidence="2">Putative secreted protein</fullName>
    </submittedName>
</protein>
<feature type="region of interest" description="Disordered" evidence="1">
    <location>
        <begin position="82"/>
        <end position="142"/>
    </location>
</feature>
<reference evidence="2" key="1">
    <citation type="submission" date="2019-04" db="EMBL/GenBank/DDBJ databases">
        <title>An insight into the mialome of Ixodes scapularis.</title>
        <authorList>
            <person name="Ribeiro J.M."/>
            <person name="Mather T.N."/>
            <person name="Karim S."/>
        </authorList>
    </citation>
    <scope>NUCLEOTIDE SEQUENCE</scope>
</reference>
<name>A0A4D5RDN5_IXOSC</name>
<proteinExistence type="predicted"/>
<sequence>MVCWALGCASKKSRDALHLVFFLSAARLFSRLGSSRSTSVVEETNLQLASERPVLKTGTIGDLEPAPCVRVCRSPSSTLPLRPCATTGASASSTRCPGGSRRRWRTSRASPARRQRARPTRSSWGAIPGTPSHPNISPCLEE</sequence>
<evidence type="ECO:0000313" key="2">
    <source>
        <dbReference type="EMBL" id="MOY34507.1"/>
    </source>
</evidence>
<dbReference type="AlphaFoldDB" id="A0A4D5RDN5"/>
<organism evidence="2">
    <name type="scientific">Ixodes scapularis</name>
    <name type="common">Black-legged tick</name>
    <name type="synonym">Deer tick</name>
    <dbReference type="NCBI Taxonomy" id="6945"/>
    <lineage>
        <taxon>Eukaryota</taxon>
        <taxon>Metazoa</taxon>
        <taxon>Ecdysozoa</taxon>
        <taxon>Arthropoda</taxon>
        <taxon>Chelicerata</taxon>
        <taxon>Arachnida</taxon>
        <taxon>Acari</taxon>
        <taxon>Parasitiformes</taxon>
        <taxon>Ixodida</taxon>
        <taxon>Ixodoidea</taxon>
        <taxon>Ixodidae</taxon>
        <taxon>Ixodinae</taxon>
        <taxon>Ixodes</taxon>
    </lineage>
</organism>
<accession>A0A4D5RDN5</accession>
<feature type="compositionally biased region" description="Basic residues" evidence="1">
    <location>
        <begin position="100"/>
        <end position="119"/>
    </location>
</feature>
<dbReference type="EMBL" id="GHJT01000536">
    <property type="protein sequence ID" value="MOY34507.1"/>
    <property type="molecule type" value="Transcribed_RNA"/>
</dbReference>